<comment type="caution">
    <text evidence="2">The sequence shown here is derived from an EMBL/GenBank/DDBJ whole genome shotgun (WGS) entry which is preliminary data.</text>
</comment>
<sequence length="153" mass="16825">MADTTSYRGAYNYDNTGNKQYRFITIVKSTQWTGNHYVSGQSTKSTYLKNGDMLYYSESGGSTYSLSVGVAYGIGSVSLGIPLGKITTGTFGAAVKATGKGYYKLALNKQVKPTVMLIQYRTKQNGKWSSWGKASVYSKSYETVRIKPTLIKQ</sequence>
<organism evidence="2 3">
    <name type="scientific">Agathobacter rectalis</name>
    <dbReference type="NCBI Taxonomy" id="39491"/>
    <lineage>
        <taxon>Bacteria</taxon>
        <taxon>Bacillati</taxon>
        <taxon>Bacillota</taxon>
        <taxon>Clostridia</taxon>
        <taxon>Lachnospirales</taxon>
        <taxon>Lachnospiraceae</taxon>
        <taxon>Agathobacter</taxon>
    </lineage>
</organism>
<reference evidence="2 3" key="2">
    <citation type="submission" date="2019-09" db="EMBL/GenBank/DDBJ databases">
        <title>Strain-level analysis of Eubacterium rectale using genomes from metagenomes.</title>
        <authorList>
            <person name="Karcher N."/>
            <person name="Segata N."/>
        </authorList>
    </citation>
    <scope>NUCLEOTIDE SEQUENCE [LARGE SCALE GENOMIC DNA]</scope>
    <source>
        <strain evidence="2 3">L2-21</strain>
    </source>
</reference>
<evidence type="ECO:0000313" key="3">
    <source>
        <dbReference type="Proteomes" id="UP000324325"/>
    </source>
</evidence>
<reference evidence="1" key="3">
    <citation type="journal article" date="2020" name="Cell Host Microbe">
        <title>Functional and Genomic Variation between Human-Derived Isolates of Lachnospiraceae Reveals Inter- and Intra-Species Diversity.</title>
        <authorList>
            <person name="Sorbara M.T."/>
            <person name="Littmann E.R."/>
            <person name="Fontana E."/>
            <person name="Moody T.U."/>
            <person name="Kohout C.E."/>
            <person name="Gjonbalaj M."/>
            <person name="Eaton V."/>
            <person name="Seok R."/>
            <person name="Leiner I.M."/>
            <person name="Pamer E.G."/>
        </authorList>
    </citation>
    <scope>NUCLEOTIDE SEQUENCE</scope>
    <source>
        <strain evidence="1">MSK.17.79</strain>
    </source>
</reference>
<protein>
    <submittedName>
        <fullName evidence="2">Uncharacterized protein</fullName>
    </submittedName>
</protein>
<gene>
    <name evidence="2" type="ORF">FYL37_13380</name>
    <name evidence="1" type="ORF">G4319_11360</name>
</gene>
<dbReference type="Proteomes" id="UP000324325">
    <property type="component" value="Unassembled WGS sequence"/>
</dbReference>
<name>A0A5S4VPI1_9FIRM</name>
<accession>A0A5S4VPI1</accession>
<evidence type="ECO:0000313" key="1">
    <source>
        <dbReference type="EMBL" id="NSC27924.1"/>
    </source>
</evidence>
<dbReference type="EMBL" id="JAAILW010000023">
    <property type="protein sequence ID" value="NSC27924.1"/>
    <property type="molecule type" value="Genomic_DNA"/>
</dbReference>
<reference evidence="2 3" key="1">
    <citation type="submission" date="2019-08" db="EMBL/GenBank/DDBJ databases">
        <authorList>
            <person name="Duncan S."/>
            <person name="Walker A."/>
        </authorList>
    </citation>
    <scope>NUCLEOTIDE SEQUENCE [LARGE SCALE GENOMIC DNA]</scope>
    <source>
        <strain evidence="2 3">L2-21</strain>
    </source>
</reference>
<proteinExistence type="predicted"/>
<evidence type="ECO:0000313" key="2">
    <source>
        <dbReference type="EMBL" id="TYL56289.1"/>
    </source>
</evidence>
<dbReference type="Proteomes" id="UP001193670">
    <property type="component" value="Unassembled WGS sequence"/>
</dbReference>
<reference evidence="1" key="4">
    <citation type="submission" date="2020-02" db="EMBL/GenBank/DDBJ databases">
        <authorList>
            <person name="Littmann E."/>
            <person name="Sorbara M."/>
        </authorList>
    </citation>
    <scope>NUCLEOTIDE SEQUENCE</scope>
    <source>
        <strain evidence="1">MSK.17.79</strain>
    </source>
</reference>
<dbReference type="RefSeq" id="WP_022292754.1">
    <property type="nucleotide sequence ID" value="NZ_JAAILW010000023.1"/>
</dbReference>
<dbReference type="EMBL" id="VSTG01000022">
    <property type="protein sequence ID" value="TYL56289.1"/>
    <property type="molecule type" value="Genomic_DNA"/>
</dbReference>
<dbReference type="AlphaFoldDB" id="A0A5S4VPI1"/>